<evidence type="ECO:0000313" key="2">
    <source>
        <dbReference type="EMBL" id="MDC7226906.1"/>
    </source>
</evidence>
<comment type="caution">
    <text evidence="2">The sequence shown here is derived from an EMBL/GenBank/DDBJ whole genome shotgun (WGS) entry which is preliminary data.</text>
</comment>
<dbReference type="AlphaFoldDB" id="A0AAJ1MKK6"/>
<evidence type="ECO:0000259" key="1">
    <source>
        <dbReference type="Pfam" id="PF10135"/>
    </source>
</evidence>
<proteinExistence type="predicted"/>
<dbReference type="Pfam" id="PF10135">
    <property type="entry name" value="Rod-binding"/>
    <property type="match status" value="1"/>
</dbReference>
<name>A0AAJ1MKK6_9SPIO</name>
<dbReference type="EMBL" id="JAQQAL010000019">
    <property type="protein sequence ID" value="MDC7226906.1"/>
    <property type="molecule type" value="Genomic_DNA"/>
</dbReference>
<organism evidence="2 3">
    <name type="scientific">Candidatus Thalassospirochaeta sargassi</name>
    <dbReference type="NCBI Taxonomy" id="3119039"/>
    <lineage>
        <taxon>Bacteria</taxon>
        <taxon>Pseudomonadati</taxon>
        <taxon>Spirochaetota</taxon>
        <taxon>Spirochaetia</taxon>
        <taxon>Spirochaetales</taxon>
        <taxon>Spirochaetaceae</taxon>
        <taxon>Candidatus Thalassospirochaeta</taxon>
    </lineage>
</organism>
<feature type="domain" description="Flagellar protein FlgJ N-terminal" evidence="1">
    <location>
        <begin position="40"/>
        <end position="85"/>
    </location>
</feature>
<reference evidence="2 3" key="1">
    <citation type="submission" date="2022-12" db="EMBL/GenBank/DDBJ databases">
        <title>Metagenome assembled genome from gulf of manar.</title>
        <authorList>
            <person name="Kohli P."/>
            <person name="Pk S."/>
            <person name="Venkata Ramana C."/>
            <person name="Sasikala C."/>
        </authorList>
    </citation>
    <scope>NUCLEOTIDE SEQUENCE [LARGE SCALE GENOMIC DNA]</scope>
    <source>
        <strain evidence="2">JB008</strain>
    </source>
</reference>
<evidence type="ECO:0000313" key="3">
    <source>
        <dbReference type="Proteomes" id="UP001221217"/>
    </source>
</evidence>
<protein>
    <submittedName>
        <fullName evidence="2">Rod-binding protein</fullName>
    </submittedName>
</protein>
<sequence>MLNSTLSNAKSGRMSELDQTKLKEACQDFEALFIKQMLDTMRQTVSKSGMLDGGMAEDVFEDMLYDEYAQSMAKTGNFGIAKMMYSEMSGLL</sequence>
<dbReference type="InterPro" id="IPR019301">
    <property type="entry name" value="Flagellar_prot_FlgJ_N"/>
</dbReference>
<accession>A0AAJ1MKK6</accession>
<dbReference type="Proteomes" id="UP001221217">
    <property type="component" value="Unassembled WGS sequence"/>
</dbReference>
<gene>
    <name evidence="2" type="ORF">PQJ61_09100</name>
</gene>